<evidence type="ECO:0000313" key="2">
    <source>
        <dbReference type="Proteomes" id="UP000245631"/>
    </source>
</evidence>
<comment type="caution">
    <text evidence="1">The sequence shown here is derived from an EMBL/GenBank/DDBJ whole genome shotgun (WGS) entry which is preliminary data.</text>
</comment>
<name>A0A8E3B2Y7_RHILI</name>
<dbReference type="EMBL" id="QGGH01000011">
    <property type="protein sequence ID" value="PWJ88434.1"/>
    <property type="molecule type" value="Genomic_DNA"/>
</dbReference>
<accession>A0A8E3B2Y7</accession>
<gene>
    <name evidence="1" type="ORF">C8D77_111157</name>
</gene>
<protein>
    <submittedName>
        <fullName evidence="1">Uncharacterized protein</fullName>
    </submittedName>
</protein>
<reference evidence="1 2" key="1">
    <citation type="submission" date="2018-05" db="EMBL/GenBank/DDBJ databases">
        <title>Genomic Encyclopedia of Type Strains, Phase IV (KMG-IV): sequencing the most valuable type-strain genomes for metagenomic binning, comparative biology and taxonomic classification.</title>
        <authorList>
            <person name="Goeker M."/>
        </authorList>
    </citation>
    <scope>NUCLEOTIDE SEQUENCE [LARGE SCALE GENOMIC DNA]</scope>
    <source>
        <strain evidence="1 2">DSM 2626</strain>
    </source>
</reference>
<organism evidence="1 2">
    <name type="scientific">Rhizobium loti</name>
    <name type="common">Mesorhizobium loti</name>
    <dbReference type="NCBI Taxonomy" id="381"/>
    <lineage>
        <taxon>Bacteria</taxon>
        <taxon>Pseudomonadati</taxon>
        <taxon>Pseudomonadota</taxon>
        <taxon>Alphaproteobacteria</taxon>
        <taxon>Hyphomicrobiales</taxon>
        <taxon>Phyllobacteriaceae</taxon>
        <taxon>Mesorhizobium</taxon>
    </lineage>
</organism>
<proteinExistence type="predicted"/>
<evidence type="ECO:0000313" key="1">
    <source>
        <dbReference type="EMBL" id="PWJ88434.1"/>
    </source>
</evidence>
<dbReference type="Proteomes" id="UP000245631">
    <property type="component" value="Unassembled WGS sequence"/>
</dbReference>
<sequence length="37" mass="4117">MVDSVVEAVRADLLRRSELGIAKYGVTLDRTDLNLRA</sequence>
<dbReference type="AlphaFoldDB" id="A0A8E3B2Y7"/>